<reference evidence="2 3" key="1">
    <citation type="submission" date="2023-07" db="EMBL/GenBank/DDBJ databases">
        <title>Genomic Encyclopedia of Type Strains, Phase IV (KMG-IV): sequencing the most valuable type-strain genomes for metagenomic binning, comparative biology and taxonomic classification.</title>
        <authorList>
            <person name="Goeker M."/>
        </authorList>
    </citation>
    <scope>NUCLEOTIDE SEQUENCE [LARGE SCALE GENOMIC DNA]</scope>
    <source>
        <strain evidence="2 3">DSM 1400</strain>
    </source>
</reference>
<keyword evidence="3" id="KW-1185">Reference proteome</keyword>
<proteinExistence type="predicted"/>
<gene>
    <name evidence="2" type="ORF">QOZ93_001015</name>
</gene>
<accession>A0ABU0JS57</accession>
<sequence>MIIFLLTIGIILIIYSVLGIKKEEKGFNNFLEGSFENAKDEKLEIGILRKEIAETLTEIQKDLVSMEDEIAELKVFKESLKNVKESNSSLNINFDCKKDDNIKSNENRKLEIKKLLEEGHSVEEISANFNIGKGEVLLIRDLYQK</sequence>
<organism evidence="2 3">
    <name type="scientific">Hathewaya limosa</name>
    <name type="common">Clostridium limosum</name>
    <dbReference type="NCBI Taxonomy" id="1536"/>
    <lineage>
        <taxon>Bacteria</taxon>
        <taxon>Bacillati</taxon>
        <taxon>Bacillota</taxon>
        <taxon>Clostridia</taxon>
        <taxon>Eubacteriales</taxon>
        <taxon>Clostridiaceae</taxon>
        <taxon>Hathewaya</taxon>
    </lineage>
</organism>
<dbReference type="Pfam" id="PF19610">
    <property type="entry name" value="DUF6115"/>
    <property type="match status" value="1"/>
</dbReference>
<dbReference type="Proteomes" id="UP001224418">
    <property type="component" value="Unassembled WGS sequence"/>
</dbReference>
<dbReference type="EMBL" id="JAUSWN010000006">
    <property type="protein sequence ID" value="MDQ0479275.1"/>
    <property type="molecule type" value="Genomic_DNA"/>
</dbReference>
<evidence type="ECO:0000313" key="2">
    <source>
        <dbReference type="EMBL" id="MDQ0479275.1"/>
    </source>
</evidence>
<comment type="caution">
    <text evidence="2">The sequence shown here is derived from an EMBL/GenBank/DDBJ whole genome shotgun (WGS) entry which is preliminary data.</text>
</comment>
<dbReference type="InterPro" id="IPR046118">
    <property type="entry name" value="DUF6115"/>
</dbReference>
<dbReference type="RefSeq" id="WP_307355364.1">
    <property type="nucleotide sequence ID" value="NZ_BAAACJ010000012.1"/>
</dbReference>
<evidence type="ECO:0000256" key="1">
    <source>
        <dbReference type="SAM" id="Coils"/>
    </source>
</evidence>
<evidence type="ECO:0000313" key="3">
    <source>
        <dbReference type="Proteomes" id="UP001224418"/>
    </source>
</evidence>
<protein>
    <submittedName>
        <fullName evidence="2">Uncharacterized protein</fullName>
    </submittedName>
</protein>
<name>A0ABU0JS57_HATLI</name>
<feature type="coiled-coil region" evidence="1">
    <location>
        <begin position="49"/>
        <end position="86"/>
    </location>
</feature>
<keyword evidence="1" id="KW-0175">Coiled coil</keyword>